<feature type="transmembrane region" description="Helical" evidence="1">
    <location>
        <begin position="78"/>
        <end position="101"/>
    </location>
</feature>
<proteinExistence type="predicted"/>
<keyword evidence="1" id="KW-0812">Transmembrane</keyword>
<accession>A0A7J6G1V6</accession>
<feature type="transmembrane region" description="Helical" evidence="1">
    <location>
        <begin position="38"/>
        <end position="57"/>
    </location>
</feature>
<organism evidence="2 3">
    <name type="scientific">Cannabis sativa</name>
    <name type="common">Hemp</name>
    <name type="synonym">Marijuana</name>
    <dbReference type="NCBI Taxonomy" id="3483"/>
    <lineage>
        <taxon>Eukaryota</taxon>
        <taxon>Viridiplantae</taxon>
        <taxon>Streptophyta</taxon>
        <taxon>Embryophyta</taxon>
        <taxon>Tracheophyta</taxon>
        <taxon>Spermatophyta</taxon>
        <taxon>Magnoliopsida</taxon>
        <taxon>eudicotyledons</taxon>
        <taxon>Gunneridae</taxon>
        <taxon>Pentapetalae</taxon>
        <taxon>rosids</taxon>
        <taxon>fabids</taxon>
        <taxon>Rosales</taxon>
        <taxon>Cannabaceae</taxon>
        <taxon>Cannabis</taxon>
    </lineage>
</organism>
<dbReference type="Proteomes" id="UP000525078">
    <property type="component" value="Unassembled WGS sequence"/>
</dbReference>
<name>A0A7J6G1V6_CANSA</name>
<evidence type="ECO:0000313" key="3">
    <source>
        <dbReference type="Proteomes" id="UP000525078"/>
    </source>
</evidence>
<reference evidence="2 3" key="1">
    <citation type="journal article" date="2020" name="bioRxiv">
        <title>Sequence and annotation of 42 cannabis genomes reveals extensive copy number variation in cannabinoid synthesis and pathogen resistance genes.</title>
        <authorList>
            <person name="Mckernan K.J."/>
            <person name="Helbert Y."/>
            <person name="Kane L.T."/>
            <person name="Ebling H."/>
            <person name="Zhang L."/>
            <person name="Liu B."/>
            <person name="Eaton Z."/>
            <person name="Mclaughlin S."/>
            <person name="Kingan S."/>
            <person name="Baybayan P."/>
            <person name="Concepcion G."/>
            <person name="Jordan M."/>
            <person name="Riva A."/>
            <person name="Barbazuk W."/>
            <person name="Harkins T."/>
        </authorList>
    </citation>
    <scope>NUCLEOTIDE SEQUENCE [LARGE SCALE GENOMIC DNA]</scope>
    <source>
        <strain evidence="3">cv. Jamaican Lion 4</strain>
        <tissue evidence="2">Leaf</tissue>
    </source>
</reference>
<comment type="caution">
    <text evidence="2">The sequence shown here is derived from an EMBL/GenBank/DDBJ whole genome shotgun (WGS) entry which is preliminary data.</text>
</comment>
<sequence length="166" mass="18784">MFQTLAIIAFNDGRLDMDTFKSVLSIGPTFSIMNFIESFLDIILMFGSYTSAIGMAISRQVIRKVLDERNSHNSNNSFYFRLYILVLGVYAGLHLVLGLLLNFPACHSLSAMSDQSFFQRLVLGLLLKFPVSHSLPAMPDQSFFKFFKRIYQVCYRAHGTIAVSAF</sequence>
<gene>
    <name evidence="2" type="ORF">F8388_022691</name>
</gene>
<evidence type="ECO:0000313" key="2">
    <source>
        <dbReference type="EMBL" id="KAF4376975.1"/>
    </source>
</evidence>
<protein>
    <submittedName>
        <fullName evidence="2">Uncharacterized protein</fullName>
    </submittedName>
</protein>
<dbReference type="EMBL" id="JAATIP010000083">
    <property type="protein sequence ID" value="KAF4376975.1"/>
    <property type="molecule type" value="Genomic_DNA"/>
</dbReference>
<evidence type="ECO:0000256" key="1">
    <source>
        <dbReference type="SAM" id="Phobius"/>
    </source>
</evidence>
<keyword evidence="1" id="KW-1133">Transmembrane helix</keyword>
<dbReference type="AlphaFoldDB" id="A0A7J6G1V6"/>
<keyword evidence="1" id="KW-0472">Membrane</keyword>